<proteinExistence type="predicted"/>
<evidence type="ECO:0000256" key="1">
    <source>
        <dbReference type="SAM" id="Phobius"/>
    </source>
</evidence>
<feature type="transmembrane region" description="Helical" evidence="1">
    <location>
        <begin position="79"/>
        <end position="102"/>
    </location>
</feature>
<keyword evidence="1" id="KW-1133">Transmembrane helix</keyword>
<sequence>MVPLVLWVNDKGAVADSIEGVSLSQPGYRSLTWAALFYLAALVAIYRLMFSVSVASLMLAMNRTVIPSHRATMNGVATLLVSLARSVGPGIAGFLVAFSLSAGVFQPLVGATCLFLFLAMADLAAGLSAIVFLREEIDQERDSTIQK</sequence>
<dbReference type="AlphaFoldDB" id="A0A7S2YM00"/>
<evidence type="ECO:0000313" key="2">
    <source>
        <dbReference type="EMBL" id="CAD9983228.1"/>
    </source>
</evidence>
<gene>
    <name evidence="2" type="ORF">APAL1065_LOCUS21002</name>
</gene>
<reference evidence="2" key="1">
    <citation type="submission" date="2021-01" db="EMBL/GenBank/DDBJ databases">
        <authorList>
            <person name="Corre E."/>
            <person name="Pelletier E."/>
            <person name="Niang G."/>
            <person name="Scheremetjew M."/>
            <person name="Finn R."/>
            <person name="Kale V."/>
            <person name="Holt S."/>
            <person name="Cochrane G."/>
            <person name="Meng A."/>
            <person name="Brown T."/>
            <person name="Cohen L."/>
        </authorList>
    </citation>
    <scope>NUCLEOTIDE SEQUENCE</scope>
    <source>
        <strain evidence="2">CCMP125</strain>
    </source>
</reference>
<accession>A0A7S2YM00</accession>
<feature type="transmembrane region" description="Helical" evidence="1">
    <location>
        <begin position="35"/>
        <end position="59"/>
    </location>
</feature>
<dbReference type="EMBL" id="HBHT01031249">
    <property type="protein sequence ID" value="CAD9983228.1"/>
    <property type="molecule type" value="Transcribed_RNA"/>
</dbReference>
<evidence type="ECO:0008006" key="3">
    <source>
        <dbReference type="Google" id="ProtNLM"/>
    </source>
</evidence>
<organism evidence="2">
    <name type="scientific">Entomoneis paludosa</name>
    <dbReference type="NCBI Taxonomy" id="265537"/>
    <lineage>
        <taxon>Eukaryota</taxon>
        <taxon>Sar</taxon>
        <taxon>Stramenopiles</taxon>
        <taxon>Ochrophyta</taxon>
        <taxon>Bacillariophyta</taxon>
        <taxon>Bacillariophyceae</taxon>
        <taxon>Bacillariophycidae</taxon>
        <taxon>Entomoneidaceae</taxon>
        <taxon>Entomoneis</taxon>
    </lineage>
</organism>
<keyword evidence="1" id="KW-0812">Transmembrane</keyword>
<name>A0A7S2YM00_9STRA</name>
<dbReference type="SUPFAM" id="SSF103473">
    <property type="entry name" value="MFS general substrate transporter"/>
    <property type="match status" value="1"/>
</dbReference>
<dbReference type="Gene3D" id="1.20.1250.20">
    <property type="entry name" value="MFS general substrate transporter like domains"/>
    <property type="match status" value="1"/>
</dbReference>
<feature type="transmembrane region" description="Helical" evidence="1">
    <location>
        <begin position="108"/>
        <end position="133"/>
    </location>
</feature>
<protein>
    <recommendedName>
        <fullName evidence="3">Major facilitator superfamily (MFS) profile domain-containing protein</fullName>
    </recommendedName>
</protein>
<dbReference type="InterPro" id="IPR036259">
    <property type="entry name" value="MFS_trans_sf"/>
</dbReference>
<keyword evidence="1" id="KW-0472">Membrane</keyword>